<feature type="non-terminal residue" evidence="3">
    <location>
        <position position="1"/>
    </location>
</feature>
<feature type="compositionally biased region" description="Basic and acidic residues" evidence="2">
    <location>
        <begin position="30"/>
        <end position="41"/>
    </location>
</feature>
<feature type="coiled-coil region" evidence="1">
    <location>
        <begin position="133"/>
        <end position="167"/>
    </location>
</feature>
<comment type="caution">
    <text evidence="3">The sequence shown here is derived from an EMBL/GenBank/DDBJ whole genome shotgun (WGS) entry which is preliminary data.</text>
</comment>
<reference evidence="3" key="1">
    <citation type="submission" date="2022-07" db="EMBL/GenBank/DDBJ databases">
        <title>Genome analysis of Parmales, a sister group of diatoms, reveals the evolutionary specialization of diatoms from phago-mixotrophs to photoautotrophs.</title>
        <authorList>
            <person name="Ban H."/>
            <person name="Sato S."/>
            <person name="Yoshikawa S."/>
            <person name="Kazumasa Y."/>
            <person name="Nakamura Y."/>
            <person name="Ichinomiya M."/>
            <person name="Saitoh K."/>
            <person name="Sato N."/>
            <person name="Blanc-Mathieu R."/>
            <person name="Endo H."/>
            <person name="Kuwata A."/>
            <person name="Ogata H."/>
        </authorList>
    </citation>
    <scope>NUCLEOTIDE SEQUENCE</scope>
</reference>
<gene>
    <name evidence="3" type="ORF">TrRE_jg986</name>
</gene>
<evidence type="ECO:0000313" key="4">
    <source>
        <dbReference type="Proteomes" id="UP001165082"/>
    </source>
</evidence>
<sequence length="248" mass="27501">MPNRAACEKLAKELSACFISAVESMDEHWDSMGMSEKEKLRSIKRVAKSDPSPPSTTSTPSSIMSKSLQLKRDLDKLNALKSKRLEEAAPLIKAYDGVVGKIMHKKASSVGKDAKVQEHPTLLPESYISRAGTEALRDLLSKRKEELRVIEEEEEKLQEENTKLMEDLGLGVNSLSPHPPNPACENTALKEIKQSRVAKLRSLGDTIGKLWNELGVSNEERALFQAKVKATGIKPESQEVGQEEVKRL</sequence>
<dbReference type="OrthoDB" id="642895at2759"/>
<dbReference type="Proteomes" id="UP001165082">
    <property type="component" value="Unassembled WGS sequence"/>
</dbReference>
<evidence type="ECO:0000256" key="2">
    <source>
        <dbReference type="SAM" id="MobiDB-lite"/>
    </source>
</evidence>
<accession>A0A9W7DYN5</accession>
<proteinExistence type="predicted"/>
<protein>
    <submittedName>
        <fullName evidence="3">Uncharacterized protein</fullName>
    </submittedName>
</protein>
<dbReference type="EMBL" id="BRXZ01000845">
    <property type="protein sequence ID" value="GMH55483.1"/>
    <property type="molecule type" value="Genomic_DNA"/>
</dbReference>
<organism evidence="3 4">
    <name type="scientific">Triparma retinervis</name>
    <dbReference type="NCBI Taxonomy" id="2557542"/>
    <lineage>
        <taxon>Eukaryota</taxon>
        <taxon>Sar</taxon>
        <taxon>Stramenopiles</taxon>
        <taxon>Ochrophyta</taxon>
        <taxon>Bolidophyceae</taxon>
        <taxon>Parmales</taxon>
        <taxon>Triparmaceae</taxon>
        <taxon>Triparma</taxon>
    </lineage>
</organism>
<dbReference type="AlphaFoldDB" id="A0A9W7DYN5"/>
<feature type="region of interest" description="Disordered" evidence="2">
    <location>
        <begin position="30"/>
        <end position="67"/>
    </location>
</feature>
<keyword evidence="1" id="KW-0175">Coiled coil</keyword>
<evidence type="ECO:0000256" key="1">
    <source>
        <dbReference type="SAM" id="Coils"/>
    </source>
</evidence>
<keyword evidence="4" id="KW-1185">Reference proteome</keyword>
<evidence type="ECO:0000313" key="3">
    <source>
        <dbReference type="EMBL" id="GMH55483.1"/>
    </source>
</evidence>
<name>A0A9W7DYN5_9STRA</name>